<gene>
    <name evidence="2" type="ORF">LY89DRAFT_55677</name>
</gene>
<proteinExistence type="predicted"/>
<organism evidence="2 3">
    <name type="scientific">Mollisia scopiformis</name>
    <name type="common">Conifer needle endophyte fungus</name>
    <name type="synonym">Phialocephala scopiformis</name>
    <dbReference type="NCBI Taxonomy" id="149040"/>
    <lineage>
        <taxon>Eukaryota</taxon>
        <taxon>Fungi</taxon>
        <taxon>Dikarya</taxon>
        <taxon>Ascomycota</taxon>
        <taxon>Pezizomycotina</taxon>
        <taxon>Leotiomycetes</taxon>
        <taxon>Helotiales</taxon>
        <taxon>Mollisiaceae</taxon>
        <taxon>Mollisia</taxon>
    </lineage>
</organism>
<name>A0A194XBK1_MOLSC</name>
<protein>
    <recommendedName>
        <fullName evidence="4">Secreted protein</fullName>
    </recommendedName>
</protein>
<reference evidence="2 3" key="1">
    <citation type="submission" date="2015-10" db="EMBL/GenBank/DDBJ databases">
        <title>Full genome of DAOMC 229536 Phialocephala scopiformis, a fungal endophyte of spruce producing the potent anti-insectan compound rugulosin.</title>
        <authorList>
            <consortium name="DOE Joint Genome Institute"/>
            <person name="Walker A.K."/>
            <person name="Frasz S.L."/>
            <person name="Seifert K.A."/>
            <person name="Miller J.D."/>
            <person name="Mondo S.J."/>
            <person name="Labutti K."/>
            <person name="Lipzen A."/>
            <person name="Dockter R."/>
            <person name="Kennedy M."/>
            <person name="Grigoriev I.V."/>
            <person name="Spatafora J.W."/>
        </authorList>
    </citation>
    <scope>NUCLEOTIDE SEQUENCE [LARGE SCALE GENOMIC DNA]</scope>
    <source>
        <strain evidence="2 3">CBS 120377</strain>
    </source>
</reference>
<feature type="signal peptide" evidence="1">
    <location>
        <begin position="1"/>
        <end position="21"/>
    </location>
</feature>
<accession>A0A194XBK1</accession>
<dbReference type="KEGG" id="psco:LY89DRAFT_55677"/>
<evidence type="ECO:0000313" key="3">
    <source>
        <dbReference type="Proteomes" id="UP000070700"/>
    </source>
</evidence>
<keyword evidence="1" id="KW-0732">Signal</keyword>
<dbReference type="Proteomes" id="UP000070700">
    <property type="component" value="Unassembled WGS sequence"/>
</dbReference>
<evidence type="ECO:0008006" key="4">
    <source>
        <dbReference type="Google" id="ProtNLM"/>
    </source>
</evidence>
<evidence type="ECO:0000256" key="1">
    <source>
        <dbReference type="SAM" id="SignalP"/>
    </source>
</evidence>
<keyword evidence="3" id="KW-1185">Reference proteome</keyword>
<dbReference type="EMBL" id="KQ947414">
    <property type="protein sequence ID" value="KUJ17539.1"/>
    <property type="molecule type" value="Genomic_DNA"/>
</dbReference>
<dbReference type="GeneID" id="28818110"/>
<evidence type="ECO:0000313" key="2">
    <source>
        <dbReference type="EMBL" id="KUJ17539.1"/>
    </source>
</evidence>
<sequence length="70" mass="7797">MAPLPPSLFLLLLKTCENATTSTILQGETVTAGRKKRSFLLLFYLDLFRHSSLQQNFEIQTRGVALKATG</sequence>
<dbReference type="AlphaFoldDB" id="A0A194XBK1"/>
<feature type="chain" id="PRO_5008268052" description="Secreted protein" evidence="1">
    <location>
        <begin position="22"/>
        <end position="70"/>
    </location>
</feature>
<dbReference type="RefSeq" id="XP_018071894.1">
    <property type="nucleotide sequence ID" value="XM_018208384.1"/>
</dbReference>
<dbReference type="InParanoid" id="A0A194XBK1"/>